<keyword evidence="2" id="KW-1185">Reference proteome</keyword>
<dbReference type="AlphaFoldDB" id="A0A0C2S9I0"/>
<reference evidence="1 2" key="1">
    <citation type="submission" date="2015-01" db="EMBL/GenBank/DDBJ databases">
        <title>Genome sequencing of Jeotgalibacillus soli.</title>
        <authorList>
            <person name="Goh K.M."/>
            <person name="Chan K.-G."/>
            <person name="Yaakop A.S."/>
            <person name="Ee R."/>
            <person name="Gan H.M."/>
            <person name="Chan C.S."/>
        </authorList>
    </citation>
    <scope>NUCLEOTIDE SEQUENCE [LARGE SCALE GENOMIC DNA]</scope>
    <source>
        <strain evidence="1 2">P9</strain>
    </source>
</reference>
<accession>A0A0C2S9I0</accession>
<evidence type="ECO:0000313" key="1">
    <source>
        <dbReference type="EMBL" id="KIL50609.1"/>
    </source>
</evidence>
<organism evidence="1 2">
    <name type="scientific">Jeotgalibacillus soli</name>
    <dbReference type="NCBI Taxonomy" id="889306"/>
    <lineage>
        <taxon>Bacteria</taxon>
        <taxon>Bacillati</taxon>
        <taxon>Bacillota</taxon>
        <taxon>Bacilli</taxon>
        <taxon>Bacillales</taxon>
        <taxon>Caryophanaceae</taxon>
        <taxon>Jeotgalibacillus</taxon>
    </lineage>
</organism>
<gene>
    <name evidence="1" type="ORF">KP78_06100</name>
</gene>
<dbReference type="PATRIC" id="fig|889306.3.peg.609"/>
<evidence type="ECO:0000313" key="2">
    <source>
        <dbReference type="Proteomes" id="UP000031938"/>
    </source>
</evidence>
<dbReference type="Proteomes" id="UP000031938">
    <property type="component" value="Unassembled WGS sequence"/>
</dbReference>
<protein>
    <submittedName>
        <fullName evidence="1">Uncharacterized protein</fullName>
    </submittedName>
</protein>
<sequence length="71" mass="8783">MGGIDLDDIKFRKNIKKLKRESWFRELSDNGIYYEKIYQNQEFQYYLRQDNIVEKVINDEKERSYLISLIK</sequence>
<proteinExistence type="predicted"/>
<comment type="caution">
    <text evidence="1">The sequence shown here is derived from an EMBL/GenBank/DDBJ whole genome shotgun (WGS) entry which is preliminary data.</text>
</comment>
<dbReference type="EMBL" id="JXRP01000008">
    <property type="protein sequence ID" value="KIL50609.1"/>
    <property type="molecule type" value="Genomic_DNA"/>
</dbReference>
<name>A0A0C2S9I0_9BACL</name>